<feature type="compositionally biased region" description="Basic and acidic residues" evidence="12">
    <location>
        <begin position="121"/>
        <end position="136"/>
    </location>
</feature>
<keyword evidence="16" id="KW-1185">Reference proteome</keyword>
<dbReference type="Gramene" id="OBART02G17470.1">
    <property type="protein sequence ID" value="OBART02G17470.1"/>
    <property type="gene ID" value="OBART02G17470"/>
</dbReference>
<dbReference type="InterPro" id="IPR006694">
    <property type="entry name" value="Fatty_acid_hydroxylase"/>
</dbReference>
<dbReference type="eggNOG" id="ENOG502QR3T">
    <property type="taxonomic scope" value="Eukaryota"/>
</dbReference>
<dbReference type="HOGENOM" id="CLU_563080_0_0_1"/>
<dbReference type="InterPro" id="IPR050307">
    <property type="entry name" value="Sterol_Desaturase_Related"/>
</dbReference>
<keyword evidence="9 13" id="KW-0472">Membrane</keyword>
<proteinExistence type="inferred from homology"/>
<evidence type="ECO:0000313" key="16">
    <source>
        <dbReference type="Proteomes" id="UP000026960"/>
    </source>
</evidence>
<evidence type="ECO:0000256" key="7">
    <source>
        <dbReference type="ARBA" id="ARBA00022857"/>
    </source>
</evidence>
<evidence type="ECO:0000256" key="9">
    <source>
        <dbReference type="ARBA" id="ARBA00023136"/>
    </source>
</evidence>
<sequence length="485" mass="53309">MAARSMSTEKGAGDDGEGRTATAARSMATAVEWRRGRRSMGRKTWRRWRGRRRGEEGSSRAGGGRWRGGGEGGGGGGRRRGDADGGEGGEGDEEGLRRREAADSGGGREADVDGGALAGEKAARKGEGGERAEKAMALEGEQTPGQATEVAREMDGDGGGDGGEWRQELVAYDVLFAIPVVTCLLTGTISILAYAIYIFYIDFMNNLGHCNFELVPNYLFKCFPPLKYLTYTPSFHSLHHTQFRTNYSLYMPFYDYIYNTMDKSSSTLYESMLKISKEKSLDVVHLTHLTDLQSIYHLRPGFSMFAARGYNQSNWSMITILSPLSWLIAMCTWAFSSSPFAVDRSVLDKNLNMQTWAIPRYSFHYHLKRENKAINDLIGKAIHEADRRGAKVFSLGLLNQGSSLAAAVVSDSVASRTDQVILAGNLDKVARAVAMALCKRNVKIRWEALEVSVAKGIMWRQRGHRGMDGGDIGDGEARATVSFPM</sequence>
<evidence type="ECO:0000313" key="15">
    <source>
        <dbReference type="EnsemblPlants" id="OBART02G17470.1"/>
    </source>
</evidence>
<feature type="compositionally biased region" description="Gly residues" evidence="12">
    <location>
        <begin position="60"/>
        <end position="76"/>
    </location>
</feature>
<feature type="transmembrane region" description="Helical" evidence="13">
    <location>
        <begin position="174"/>
        <end position="200"/>
    </location>
</feature>
<feature type="domain" description="Fatty acid hydroxylase" evidence="14">
    <location>
        <begin position="174"/>
        <end position="260"/>
    </location>
</feature>
<feature type="compositionally biased region" description="Basic and acidic residues" evidence="12">
    <location>
        <begin position="94"/>
        <end position="111"/>
    </location>
</feature>
<evidence type="ECO:0000256" key="5">
    <source>
        <dbReference type="ARBA" id="ARBA00022692"/>
    </source>
</evidence>
<feature type="region of interest" description="Disordered" evidence="12">
    <location>
        <begin position="1"/>
        <end position="160"/>
    </location>
</feature>
<evidence type="ECO:0000256" key="10">
    <source>
        <dbReference type="ARBA" id="ARBA00023239"/>
    </source>
</evidence>
<dbReference type="GO" id="GO:0071771">
    <property type="term" value="F:aldehyde oxygenase (deformylating) activity"/>
    <property type="evidence" value="ECO:0007669"/>
    <property type="project" value="UniProtKB-EC"/>
</dbReference>
<dbReference type="GO" id="GO:0005789">
    <property type="term" value="C:endoplasmic reticulum membrane"/>
    <property type="evidence" value="ECO:0007669"/>
    <property type="project" value="UniProtKB-SubCell"/>
</dbReference>
<keyword evidence="8 13" id="KW-1133">Transmembrane helix</keyword>
<comment type="similarity">
    <text evidence="2">Belongs to the sterol desaturase family.</text>
</comment>
<evidence type="ECO:0000256" key="8">
    <source>
        <dbReference type="ARBA" id="ARBA00022989"/>
    </source>
</evidence>
<dbReference type="Pfam" id="PF04116">
    <property type="entry name" value="FA_hydroxylase"/>
    <property type="match status" value="1"/>
</dbReference>
<dbReference type="STRING" id="65489.A0A0D3F5F3"/>
<accession>A0A0D3F5F3</accession>
<feature type="compositionally biased region" description="Low complexity" evidence="12">
    <location>
        <begin position="19"/>
        <end position="30"/>
    </location>
</feature>
<evidence type="ECO:0000256" key="11">
    <source>
        <dbReference type="ARBA" id="ARBA00047909"/>
    </source>
</evidence>
<keyword evidence="6" id="KW-0256">Endoplasmic reticulum</keyword>
<organism evidence="15">
    <name type="scientific">Oryza barthii</name>
    <dbReference type="NCBI Taxonomy" id="65489"/>
    <lineage>
        <taxon>Eukaryota</taxon>
        <taxon>Viridiplantae</taxon>
        <taxon>Streptophyta</taxon>
        <taxon>Embryophyta</taxon>
        <taxon>Tracheophyta</taxon>
        <taxon>Spermatophyta</taxon>
        <taxon>Magnoliopsida</taxon>
        <taxon>Liliopsida</taxon>
        <taxon>Poales</taxon>
        <taxon>Poaceae</taxon>
        <taxon>BOP clade</taxon>
        <taxon>Oryzoideae</taxon>
        <taxon>Oryzeae</taxon>
        <taxon>Oryzinae</taxon>
        <taxon>Oryza</taxon>
    </lineage>
</organism>
<dbReference type="EC" id="4.1.99.5" evidence="4"/>
<evidence type="ECO:0000256" key="13">
    <source>
        <dbReference type="SAM" id="Phobius"/>
    </source>
</evidence>
<evidence type="ECO:0000256" key="4">
    <source>
        <dbReference type="ARBA" id="ARBA00013146"/>
    </source>
</evidence>
<feature type="compositionally biased region" description="Acidic residues" evidence="12">
    <location>
        <begin position="84"/>
        <end position="93"/>
    </location>
</feature>
<dbReference type="EnsemblPlants" id="OBART02G17470.1">
    <property type="protein sequence ID" value="OBART02G17470.1"/>
    <property type="gene ID" value="OBART02G17470"/>
</dbReference>
<protein>
    <recommendedName>
        <fullName evidence="4">aldehyde oxygenase (deformylating)</fullName>
        <ecNumber evidence="4">4.1.99.5</ecNumber>
    </recommendedName>
</protein>
<dbReference type="PaxDb" id="65489-OBART02G17470.1"/>
<keyword evidence="7" id="KW-0521">NADP</keyword>
<comment type="subunit">
    <text evidence="3">Homodimer.</text>
</comment>
<evidence type="ECO:0000256" key="3">
    <source>
        <dbReference type="ARBA" id="ARBA00011738"/>
    </source>
</evidence>
<dbReference type="Proteomes" id="UP000026960">
    <property type="component" value="Chromosome 2"/>
</dbReference>
<keyword evidence="5 13" id="KW-0812">Transmembrane</keyword>
<keyword evidence="10" id="KW-0456">Lyase</keyword>
<evidence type="ECO:0000256" key="1">
    <source>
        <dbReference type="ARBA" id="ARBA00004477"/>
    </source>
</evidence>
<evidence type="ECO:0000256" key="12">
    <source>
        <dbReference type="SAM" id="MobiDB-lite"/>
    </source>
</evidence>
<evidence type="ECO:0000256" key="6">
    <source>
        <dbReference type="ARBA" id="ARBA00022824"/>
    </source>
</evidence>
<comment type="subcellular location">
    <subcellularLocation>
        <location evidence="1">Endoplasmic reticulum membrane</location>
        <topology evidence="1">Multi-pass membrane protein</topology>
    </subcellularLocation>
</comment>
<evidence type="ECO:0000256" key="2">
    <source>
        <dbReference type="ARBA" id="ARBA00009324"/>
    </source>
</evidence>
<name>A0A0D3F5F3_9ORYZ</name>
<reference evidence="15" key="1">
    <citation type="journal article" date="2009" name="Rice">
        <title>De Novo Next Generation Sequencing of Plant Genomes.</title>
        <authorList>
            <person name="Rounsley S."/>
            <person name="Marri P.R."/>
            <person name="Yu Y."/>
            <person name="He R."/>
            <person name="Sisneros N."/>
            <person name="Goicoechea J.L."/>
            <person name="Lee S.J."/>
            <person name="Angelova A."/>
            <person name="Kudrna D."/>
            <person name="Luo M."/>
            <person name="Affourtit J."/>
            <person name="Desany B."/>
            <person name="Knight J."/>
            <person name="Niazi F."/>
            <person name="Egholm M."/>
            <person name="Wing R.A."/>
        </authorList>
    </citation>
    <scope>NUCLEOTIDE SEQUENCE [LARGE SCALE GENOMIC DNA]</scope>
    <source>
        <strain evidence="15">cv. IRGC 105608</strain>
    </source>
</reference>
<dbReference type="GO" id="GO:0016491">
    <property type="term" value="F:oxidoreductase activity"/>
    <property type="evidence" value="ECO:0007669"/>
    <property type="project" value="InterPro"/>
</dbReference>
<dbReference type="AlphaFoldDB" id="A0A0D3F5F3"/>
<comment type="catalytic activity">
    <reaction evidence="11">
        <text>a long-chain fatty aldehyde + 2 NADPH + O2 + H(+) = a long-chain alkane + formate + 2 NADP(+) + H2O</text>
        <dbReference type="Rhea" id="RHEA:21440"/>
        <dbReference type="ChEBI" id="CHEBI:15377"/>
        <dbReference type="ChEBI" id="CHEBI:15378"/>
        <dbReference type="ChEBI" id="CHEBI:15379"/>
        <dbReference type="ChEBI" id="CHEBI:15740"/>
        <dbReference type="ChEBI" id="CHEBI:17176"/>
        <dbReference type="ChEBI" id="CHEBI:57783"/>
        <dbReference type="ChEBI" id="CHEBI:58349"/>
        <dbReference type="ChEBI" id="CHEBI:83563"/>
        <dbReference type="EC" id="4.1.99.5"/>
    </reaction>
</comment>
<dbReference type="GO" id="GO:0005506">
    <property type="term" value="F:iron ion binding"/>
    <property type="evidence" value="ECO:0007669"/>
    <property type="project" value="InterPro"/>
</dbReference>
<dbReference type="PANTHER" id="PTHR11863">
    <property type="entry name" value="STEROL DESATURASE"/>
    <property type="match status" value="1"/>
</dbReference>
<evidence type="ECO:0000259" key="14">
    <source>
        <dbReference type="Pfam" id="PF04116"/>
    </source>
</evidence>
<dbReference type="GO" id="GO:0008610">
    <property type="term" value="P:lipid biosynthetic process"/>
    <property type="evidence" value="ECO:0007669"/>
    <property type="project" value="InterPro"/>
</dbReference>
<reference evidence="15" key="2">
    <citation type="submission" date="2015-03" db="UniProtKB">
        <authorList>
            <consortium name="EnsemblPlants"/>
        </authorList>
    </citation>
    <scope>IDENTIFICATION</scope>
</reference>
<feature type="compositionally biased region" description="Basic residues" evidence="12">
    <location>
        <begin position="35"/>
        <end position="52"/>
    </location>
</feature>